<dbReference type="EMBL" id="FOJG01000002">
    <property type="protein sequence ID" value="SEW51542.1"/>
    <property type="molecule type" value="Genomic_DNA"/>
</dbReference>
<dbReference type="GO" id="GO:0000976">
    <property type="term" value="F:transcription cis-regulatory region binding"/>
    <property type="evidence" value="ECO:0007669"/>
    <property type="project" value="TreeGrafter"/>
</dbReference>
<keyword evidence="3" id="KW-0804">Transcription</keyword>
<dbReference type="Pfam" id="PF00356">
    <property type="entry name" value="LacI"/>
    <property type="match status" value="1"/>
</dbReference>
<evidence type="ECO:0000313" key="6">
    <source>
        <dbReference type="Proteomes" id="UP000199310"/>
    </source>
</evidence>
<accession>A0A1I0S722</accession>
<dbReference type="RefSeq" id="WP_089897880.1">
    <property type="nucleotide sequence ID" value="NZ_FOJG01000002.1"/>
</dbReference>
<dbReference type="STRING" id="29529.SAMN04488122_4299"/>
<dbReference type="AlphaFoldDB" id="A0A1I0S722"/>
<evidence type="ECO:0000259" key="4">
    <source>
        <dbReference type="PROSITE" id="PS50932"/>
    </source>
</evidence>
<dbReference type="InterPro" id="IPR000843">
    <property type="entry name" value="HTH_LacI"/>
</dbReference>
<keyword evidence="2" id="KW-0238">DNA-binding</keyword>
<proteinExistence type="predicted"/>
<gene>
    <name evidence="5" type="ORF">SAMN04488122_4299</name>
</gene>
<dbReference type="Gene3D" id="3.40.50.2300">
    <property type="match status" value="2"/>
</dbReference>
<dbReference type="PROSITE" id="PS00356">
    <property type="entry name" value="HTH_LACI_1"/>
    <property type="match status" value="1"/>
</dbReference>
<evidence type="ECO:0000256" key="1">
    <source>
        <dbReference type="ARBA" id="ARBA00023015"/>
    </source>
</evidence>
<dbReference type="PROSITE" id="PS50932">
    <property type="entry name" value="HTH_LACI_2"/>
    <property type="match status" value="1"/>
</dbReference>
<sequence>MKEDKELVGVKEIARRAKVSIGTVDRVLHNRTGVSQKTRDKVLAIVEELEYQPNILARRLASKKLLKIAVLIPSVSAETQYWKAPLNGILEAGVEVKPYGITIEQYFFDQNDKNTFVKQAAAILANKADAVLLAPMFMKESETFADNCKKLGIPYVFINSDIPNHNSLCYIGPDLFHSGSLGAHLMSYLVTKGDQILIVNISKEMDSLHHLLRKEEGFRAYFKKNKLHNQILKKDIRTTNYAAVKKELAKELDNQAVKAIYVSNSRVSSVARYLKESGRKDIKLIGYDFLDDNINYLKDGYIEFLISQKPKEQGYRGIMVLYNHLVHAASFDKAYYMPIDIITRENYLFYNN</sequence>
<protein>
    <submittedName>
        <fullName evidence="5">Transcriptional regulator, LacI family</fullName>
    </submittedName>
</protein>
<dbReference type="PANTHER" id="PTHR30146:SF144">
    <property type="entry name" value="LACI-FAMILY TRANSCRIPTION REGULATOR"/>
    <property type="match status" value="1"/>
</dbReference>
<feature type="domain" description="HTH lacI-type" evidence="4">
    <location>
        <begin position="8"/>
        <end position="62"/>
    </location>
</feature>
<dbReference type="SMART" id="SM00354">
    <property type="entry name" value="HTH_LACI"/>
    <property type="match status" value="1"/>
</dbReference>
<keyword evidence="1" id="KW-0805">Transcription regulation</keyword>
<organism evidence="5 6">
    <name type="scientific">Chitinophaga arvensicola</name>
    <dbReference type="NCBI Taxonomy" id="29529"/>
    <lineage>
        <taxon>Bacteria</taxon>
        <taxon>Pseudomonadati</taxon>
        <taxon>Bacteroidota</taxon>
        <taxon>Chitinophagia</taxon>
        <taxon>Chitinophagales</taxon>
        <taxon>Chitinophagaceae</taxon>
        <taxon>Chitinophaga</taxon>
    </lineage>
</organism>
<dbReference type="CDD" id="cd06307">
    <property type="entry name" value="PBP1_sugar_binding"/>
    <property type="match status" value="1"/>
</dbReference>
<dbReference type="Proteomes" id="UP000199310">
    <property type="component" value="Unassembled WGS sequence"/>
</dbReference>
<name>A0A1I0S722_9BACT</name>
<dbReference type="InterPro" id="IPR028082">
    <property type="entry name" value="Peripla_BP_I"/>
</dbReference>
<dbReference type="OrthoDB" id="628703at2"/>
<dbReference type="SUPFAM" id="SSF47413">
    <property type="entry name" value="lambda repressor-like DNA-binding domains"/>
    <property type="match status" value="1"/>
</dbReference>
<dbReference type="InterPro" id="IPR025997">
    <property type="entry name" value="SBP_2_dom"/>
</dbReference>
<dbReference type="CDD" id="cd01392">
    <property type="entry name" value="HTH_LacI"/>
    <property type="match status" value="1"/>
</dbReference>
<dbReference type="PANTHER" id="PTHR30146">
    <property type="entry name" value="LACI-RELATED TRANSCRIPTIONAL REPRESSOR"/>
    <property type="match status" value="1"/>
</dbReference>
<dbReference type="Pfam" id="PF13407">
    <property type="entry name" value="Peripla_BP_4"/>
    <property type="match status" value="1"/>
</dbReference>
<dbReference type="Gene3D" id="1.10.260.40">
    <property type="entry name" value="lambda repressor-like DNA-binding domains"/>
    <property type="match status" value="1"/>
</dbReference>
<dbReference type="GO" id="GO:0003700">
    <property type="term" value="F:DNA-binding transcription factor activity"/>
    <property type="evidence" value="ECO:0007669"/>
    <property type="project" value="TreeGrafter"/>
</dbReference>
<reference evidence="6" key="1">
    <citation type="submission" date="2016-10" db="EMBL/GenBank/DDBJ databases">
        <authorList>
            <person name="Varghese N."/>
            <person name="Submissions S."/>
        </authorList>
    </citation>
    <scope>NUCLEOTIDE SEQUENCE [LARGE SCALE GENOMIC DNA]</scope>
    <source>
        <strain evidence="6">DSM 3695</strain>
    </source>
</reference>
<evidence type="ECO:0000313" key="5">
    <source>
        <dbReference type="EMBL" id="SEW51542.1"/>
    </source>
</evidence>
<evidence type="ECO:0000256" key="2">
    <source>
        <dbReference type="ARBA" id="ARBA00023125"/>
    </source>
</evidence>
<keyword evidence="6" id="KW-1185">Reference proteome</keyword>
<evidence type="ECO:0000256" key="3">
    <source>
        <dbReference type="ARBA" id="ARBA00023163"/>
    </source>
</evidence>
<dbReference type="InterPro" id="IPR010982">
    <property type="entry name" value="Lambda_DNA-bd_dom_sf"/>
</dbReference>
<dbReference type="SUPFAM" id="SSF53822">
    <property type="entry name" value="Periplasmic binding protein-like I"/>
    <property type="match status" value="1"/>
</dbReference>